<keyword evidence="11 23" id="KW-0547">Nucleotide-binding</keyword>
<dbReference type="PROSITE" id="PS50846">
    <property type="entry name" value="HMA_2"/>
    <property type="match status" value="2"/>
</dbReference>
<comment type="caution">
    <text evidence="25">The sequence shown here is derived from an EMBL/GenBank/DDBJ whole genome shotgun (WGS) entry which is preliminary data.</text>
</comment>
<keyword evidence="16 23" id="KW-1133">Transmembrane helix</keyword>
<dbReference type="SFLD" id="SFLDF00027">
    <property type="entry name" value="p-type_atpase"/>
    <property type="match status" value="1"/>
</dbReference>
<dbReference type="InterPro" id="IPR023298">
    <property type="entry name" value="ATPase_P-typ_TM_dom_sf"/>
</dbReference>
<evidence type="ECO:0000256" key="5">
    <source>
        <dbReference type="ARBA" id="ARBA00022448"/>
    </source>
</evidence>
<dbReference type="GO" id="GO:0043682">
    <property type="term" value="F:P-type divalent copper transporter activity"/>
    <property type="evidence" value="ECO:0007669"/>
    <property type="project" value="TreeGrafter"/>
</dbReference>
<dbReference type="InterPro" id="IPR001757">
    <property type="entry name" value="P_typ_ATPase"/>
</dbReference>
<evidence type="ECO:0000256" key="20">
    <source>
        <dbReference type="ARBA" id="ARBA00029719"/>
    </source>
</evidence>
<dbReference type="InterPro" id="IPR036412">
    <property type="entry name" value="HAD-like_sf"/>
</dbReference>
<comment type="similarity">
    <text evidence="2 23">Belongs to the cation transport ATPase (P-type) (TC 3.A.3) family. Type IB subfamily.</text>
</comment>
<keyword evidence="8 23" id="KW-0812">Transmembrane</keyword>
<evidence type="ECO:0000256" key="2">
    <source>
        <dbReference type="ARBA" id="ARBA00006024"/>
    </source>
</evidence>
<dbReference type="GO" id="GO:0005524">
    <property type="term" value="F:ATP binding"/>
    <property type="evidence" value="ECO:0007669"/>
    <property type="project" value="UniProtKB-UniRule"/>
</dbReference>
<organism evidence="25 26">
    <name type="scientific">Parageobacillus thermoglucosidasius</name>
    <name type="common">Geobacillus thermoglucosidasius</name>
    <dbReference type="NCBI Taxonomy" id="1426"/>
    <lineage>
        <taxon>Bacteria</taxon>
        <taxon>Bacillati</taxon>
        <taxon>Bacillota</taxon>
        <taxon>Bacilli</taxon>
        <taxon>Bacillales</taxon>
        <taxon>Anoxybacillaceae</taxon>
        <taxon>Parageobacillus</taxon>
    </lineage>
</organism>
<dbReference type="PANTHER" id="PTHR43520">
    <property type="entry name" value="ATP7, ISOFORM B"/>
    <property type="match status" value="1"/>
</dbReference>
<dbReference type="NCBIfam" id="TIGR01511">
    <property type="entry name" value="ATPase-IB1_Cu"/>
    <property type="match status" value="1"/>
</dbReference>
<keyword evidence="9 23" id="KW-0479">Metal-binding</keyword>
<feature type="transmembrane region" description="Helical" evidence="23">
    <location>
        <begin position="160"/>
        <end position="180"/>
    </location>
</feature>
<evidence type="ECO:0000256" key="11">
    <source>
        <dbReference type="ARBA" id="ARBA00022741"/>
    </source>
</evidence>
<proteinExistence type="inferred from homology"/>
<dbReference type="InterPro" id="IPR044492">
    <property type="entry name" value="P_typ_ATPase_HD_dom"/>
</dbReference>
<keyword evidence="7" id="KW-0597">Phosphoprotein</keyword>
<keyword evidence="10" id="KW-0677">Repeat</keyword>
<dbReference type="InterPro" id="IPR027256">
    <property type="entry name" value="P-typ_ATPase_IB"/>
</dbReference>
<evidence type="ECO:0000256" key="15">
    <source>
        <dbReference type="ARBA" id="ARBA00022967"/>
    </source>
</evidence>
<feature type="domain" description="HMA" evidence="24">
    <location>
        <begin position="5"/>
        <end position="70"/>
    </location>
</feature>
<evidence type="ECO:0000256" key="12">
    <source>
        <dbReference type="ARBA" id="ARBA00022796"/>
    </source>
</evidence>
<dbReference type="GO" id="GO:0140581">
    <property type="term" value="F:P-type monovalent copper transporter activity"/>
    <property type="evidence" value="ECO:0007669"/>
    <property type="project" value="UniProtKB-EC"/>
</dbReference>
<dbReference type="PANTHER" id="PTHR43520:SF8">
    <property type="entry name" value="P-TYPE CU(+) TRANSPORTER"/>
    <property type="match status" value="1"/>
</dbReference>
<evidence type="ECO:0000256" key="4">
    <source>
        <dbReference type="ARBA" id="ARBA00015102"/>
    </source>
</evidence>
<dbReference type="PRINTS" id="PR00943">
    <property type="entry name" value="CUATPASE"/>
</dbReference>
<evidence type="ECO:0000256" key="19">
    <source>
        <dbReference type="ARBA" id="ARBA00023136"/>
    </source>
</evidence>
<evidence type="ECO:0000256" key="17">
    <source>
        <dbReference type="ARBA" id="ARBA00023008"/>
    </source>
</evidence>
<dbReference type="InterPro" id="IPR059000">
    <property type="entry name" value="ATPase_P-type_domA"/>
</dbReference>
<comment type="subcellular location">
    <subcellularLocation>
        <location evidence="1">Cell membrane</location>
        <topology evidence="1">Multi-pass membrane protein</topology>
    </subcellularLocation>
</comment>
<dbReference type="AlphaFoldDB" id="A0A1B7KS03"/>
<feature type="domain" description="HMA" evidence="24">
    <location>
        <begin position="72"/>
        <end position="138"/>
    </location>
</feature>
<evidence type="ECO:0000313" key="25">
    <source>
        <dbReference type="EMBL" id="OAT72877.1"/>
    </source>
</evidence>
<keyword evidence="19 23" id="KW-0472">Membrane</keyword>
<keyword evidence="13 23" id="KW-0067">ATP-binding</keyword>
<dbReference type="OrthoDB" id="9813266at2"/>
<evidence type="ECO:0000256" key="13">
    <source>
        <dbReference type="ARBA" id="ARBA00022840"/>
    </source>
</evidence>
<dbReference type="EMBL" id="LXMA01000023">
    <property type="protein sequence ID" value="OAT72877.1"/>
    <property type="molecule type" value="Genomic_DNA"/>
</dbReference>
<evidence type="ECO:0000256" key="1">
    <source>
        <dbReference type="ARBA" id="ARBA00004651"/>
    </source>
</evidence>
<evidence type="ECO:0000256" key="18">
    <source>
        <dbReference type="ARBA" id="ARBA00023065"/>
    </source>
</evidence>
<dbReference type="NCBIfam" id="TIGR00003">
    <property type="entry name" value="copper ion binding protein"/>
    <property type="match status" value="2"/>
</dbReference>
<dbReference type="CDD" id="cd00371">
    <property type="entry name" value="HMA"/>
    <property type="match status" value="2"/>
</dbReference>
<dbReference type="SUPFAM" id="SSF81653">
    <property type="entry name" value="Calcium ATPase, transduction domain A"/>
    <property type="match status" value="1"/>
</dbReference>
<dbReference type="FunFam" id="3.30.70.100:FF:000005">
    <property type="entry name" value="Copper-exporting P-type ATPase A"/>
    <property type="match status" value="2"/>
</dbReference>
<dbReference type="GO" id="GO:0016887">
    <property type="term" value="F:ATP hydrolysis activity"/>
    <property type="evidence" value="ECO:0007669"/>
    <property type="project" value="InterPro"/>
</dbReference>
<dbReference type="PROSITE" id="PS01047">
    <property type="entry name" value="HMA_1"/>
    <property type="match status" value="2"/>
</dbReference>
<dbReference type="Gene3D" id="3.30.70.100">
    <property type="match status" value="2"/>
</dbReference>
<evidence type="ECO:0000256" key="16">
    <source>
        <dbReference type="ARBA" id="ARBA00022989"/>
    </source>
</evidence>
<dbReference type="Proteomes" id="UP000078290">
    <property type="component" value="Unassembled WGS sequence"/>
</dbReference>
<dbReference type="InterPro" id="IPR036163">
    <property type="entry name" value="HMA_dom_sf"/>
</dbReference>
<dbReference type="InterPro" id="IPR018303">
    <property type="entry name" value="ATPase_P-typ_P_site"/>
</dbReference>
<dbReference type="InterPro" id="IPR023214">
    <property type="entry name" value="HAD_sf"/>
</dbReference>
<sequence length="797" mass="85623">MGEKKHVTLHITGMTCAACSSRIEKVLNKMDGVEANVNLAMEKATIEYDPAKQSVRDIQEKIEKLGYGVATEKIMLDIEGMTCAACAARIEKGLQRMEGVERATVNLATNSAVVEYKEGIISVEAILEKIKKLGYKGQVRKEEESTGVKEEQLKQKQRQLMISIVLSLPLLYTMIAHLPFDLGLPMPDWLMNPWVQLLFATPVQFYIGGPFYVGAYRALRNKSANMDVLVALGTSAAYFYSLAEAVKTIGNAHYMPNLYFETSAVLITLVLVGKYFEARAKGRTTEAISKLLSLQAKEALVVRDGKEVKVPLEQVVVGDTIVVKPGEKIPVDGIVIAGSSAVDESMITGESIPVDKKEGDRVIGATINTTGTLTIQAEKVGKDTALANIVKIVEEAQGSKAPIQRLADVISGIFVPIVVGIAVLAFVVWYFFVTPGDLPKALEVGIAVLVIACPCALGLATPTSIMVGTGKGAEHGILFKGGEYLEETHKINAVLLDKTGTVTKGKPEVTDVIEFQEGMLDYAVSAESGSEHPLAQAVVEYGKRQQIPVKPLERFTALAGHGIEATVAGKRVLVGTRKLMKENNVDMSQHEAKMVQLETEGKTAMLVAIDGELAGIIAVADTIKENAKEAIRALKQMGIDVYMVTGDNERTAKAIAEQAGIDHVYAEVLPEDKASIVETLQREGKRVAMVGDGINDAPALAKADIGMAIGTGTDVAIETADVTLVGGDLAHIPKAVELSRKTMTNIRQNLFWALFYNTIGIPVAAAGLLEPWIAGAAMAFSSVSVVTNALRLKRVKL</sequence>
<dbReference type="Pfam" id="PF00403">
    <property type="entry name" value="HMA"/>
    <property type="match status" value="2"/>
</dbReference>
<dbReference type="InterPro" id="IPR008250">
    <property type="entry name" value="ATPase_P-typ_transduc_dom_A_sf"/>
</dbReference>
<dbReference type="GO" id="GO:0005886">
    <property type="term" value="C:plasma membrane"/>
    <property type="evidence" value="ECO:0007669"/>
    <property type="project" value="UniProtKB-SubCell"/>
</dbReference>
<feature type="transmembrane region" description="Helical" evidence="23">
    <location>
        <begin position="772"/>
        <end position="790"/>
    </location>
</feature>
<evidence type="ECO:0000256" key="23">
    <source>
        <dbReference type="RuleBase" id="RU362081"/>
    </source>
</evidence>
<name>A0A1B7KS03_PARTM</name>
<evidence type="ECO:0000256" key="10">
    <source>
        <dbReference type="ARBA" id="ARBA00022737"/>
    </source>
</evidence>
<gene>
    <name evidence="25" type="ORF">A7K69_08065</name>
</gene>
<evidence type="ECO:0000256" key="9">
    <source>
        <dbReference type="ARBA" id="ARBA00022723"/>
    </source>
</evidence>
<dbReference type="EC" id="7.2.2.8" evidence="3"/>
<feature type="transmembrane region" description="Helical" evidence="23">
    <location>
        <begin position="444"/>
        <end position="461"/>
    </location>
</feature>
<evidence type="ECO:0000256" key="7">
    <source>
        <dbReference type="ARBA" id="ARBA00022553"/>
    </source>
</evidence>
<dbReference type="GO" id="GO:0005507">
    <property type="term" value="F:copper ion binding"/>
    <property type="evidence" value="ECO:0007669"/>
    <property type="project" value="InterPro"/>
</dbReference>
<keyword evidence="5" id="KW-0813">Transport</keyword>
<dbReference type="Gene3D" id="3.40.1110.10">
    <property type="entry name" value="Calcium-transporting ATPase, cytoplasmic domain N"/>
    <property type="match status" value="1"/>
</dbReference>
<dbReference type="PRINTS" id="PR00942">
    <property type="entry name" value="CUATPASEI"/>
</dbReference>
<dbReference type="PROSITE" id="PS00154">
    <property type="entry name" value="ATPASE_E1_E2"/>
    <property type="match status" value="1"/>
</dbReference>
<keyword evidence="12" id="KW-0187">Copper transport</keyword>
<dbReference type="SUPFAM" id="SSF55008">
    <property type="entry name" value="HMA, heavy metal-associated domain"/>
    <property type="match status" value="2"/>
</dbReference>
<dbReference type="SFLD" id="SFLDG00002">
    <property type="entry name" value="C1.7:_P-type_atpase_like"/>
    <property type="match status" value="1"/>
</dbReference>
<dbReference type="Gene3D" id="3.40.50.1000">
    <property type="entry name" value="HAD superfamily/HAD-like"/>
    <property type="match status" value="1"/>
</dbReference>
<evidence type="ECO:0000313" key="26">
    <source>
        <dbReference type="Proteomes" id="UP000078290"/>
    </source>
</evidence>
<dbReference type="Pfam" id="PF00702">
    <property type="entry name" value="Hydrolase"/>
    <property type="match status" value="1"/>
</dbReference>
<dbReference type="SFLD" id="SFLDS00003">
    <property type="entry name" value="Haloacid_Dehalogenase"/>
    <property type="match status" value="1"/>
</dbReference>
<dbReference type="InterPro" id="IPR023299">
    <property type="entry name" value="ATPase_P-typ_cyto_dom_N"/>
</dbReference>
<evidence type="ECO:0000256" key="6">
    <source>
        <dbReference type="ARBA" id="ARBA00022475"/>
    </source>
</evidence>
<dbReference type="FunFam" id="3.40.50.1000:FF:000020">
    <property type="entry name" value="Probable cation-transporting P-type ATPase"/>
    <property type="match status" value="1"/>
</dbReference>
<dbReference type="InterPro" id="IPR006121">
    <property type="entry name" value="HMA_dom"/>
</dbReference>
<dbReference type="NCBIfam" id="TIGR01525">
    <property type="entry name" value="ATPase-IB_hvy"/>
    <property type="match status" value="1"/>
</dbReference>
<dbReference type="PRINTS" id="PR00119">
    <property type="entry name" value="CATATPASE"/>
</dbReference>
<evidence type="ECO:0000256" key="3">
    <source>
        <dbReference type="ARBA" id="ARBA00012517"/>
    </source>
</evidence>
<keyword evidence="15" id="KW-1278">Translocase</keyword>
<dbReference type="GO" id="GO:0055070">
    <property type="term" value="P:copper ion homeostasis"/>
    <property type="evidence" value="ECO:0007669"/>
    <property type="project" value="TreeGrafter"/>
</dbReference>
<feature type="transmembrane region" description="Helical" evidence="23">
    <location>
        <begin position="749"/>
        <end position="766"/>
    </location>
</feature>
<reference evidence="26" key="1">
    <citation type="submission" date="2016-05" db="EMBL/GenBank/DDBJ databases">
        <authorList>
            <person name="Wang W."/>
            <person name="Zhu L."/>
        </authorList>
    </citation>
    <scope>NUCLEOTIDE SEQUENCE [LARGE SCALE GENOMIC DNA]</scope>
    <source>
        <strain evidence="26">W-2</strain>
    </source>
</reference>
<keyword evidence="14" id="KW-0460">Magnesium</keyword>
<dbReference type="CDD" id="cd02094">
    <property type="entry name" value="P-type_ATPase_Cu-like"/>
    <property type="match status" value="1"/>
</dbReference>
<evidence type="ECO:0000256" key="22">
    <source>
        <dbReference type="ARBA" id="ARBA00049289"/>
    </source>
</evidence>
<dbReference type="Gene3D" id="2.70.150.10">
    <property type="entry name" value="Calcium-transporting ATPase, cytoplasmic transduction domain A"/>
    <property type="match status" value="1"/>
</dbReference>
<dbReference type="FunFam" id="2.70.150.10:FF:000020">
    <property type="entry name" value="Copper-exporting P-type ATPase A"/>
    <property type="match status" value="1"/>
</dbReference>
<comment type="catalytic activity">
    <reaction evidence="22">
        <text>Cu(+)(in) + ATP + H2O = Cu(+)(out) + ADP + phosphate + H(+)</text>
        <dbReference type="Rhea" id="RHEA:25792"/>
        <dbReference type="ChEBI" id="CHEBI:15377"/>
        <dbReference type="ChEBI" id="CHEBI:15378"/>
        <dbReference type="ChEBI" id="CHEBI:30616"/>
        <dbReference type="ChEBI" id="CHEBI:43474"/>
        <dbReference type="ChEBI" id="CHEBI:49552"/>
        <dbReference type="ChEBI" id="CHEBI:456216"/>
        <dbReference type="EC" id="7.2.2.8"/>
    </reaction>
</comment>
<dbReference type="SUPFAM" id="SSF56784">
    <property type="entry name" value="HAD-like"/>
    <property type="match status" value="1"/>
</dbReference>
<dbReference type="SUPFAM" id="SSF81665">
    <property type="entry name" value="Calcium ATPase, transmembrane domain M"/>
    <property type="match status" value="1"/>
</dbReference>
<keyword evidence="17" id="KW-0186">Copper</keyword>
<accession>A0A1B7KS03</accession>
<evidence type="ECO:0000256" key="14">
    <source>
        <dbReference type="ARBA" id="ARBA00022842"/>
    </source>
</evidence>
<dbReference type="RefSeq" id="WP_064551846.1">
    <property type="nucleotide sequence ID" value="NZ_LXMA01000023.1"/>
</dbReference>
<dbReference type="InterPro" id="IPR006122">
    <property type="entry name" value="HMA_Cu_ion-bd"/>
</dbReference>
<keyword evidence="6 23" id="KW-1003">Cell membrane</keyword>
<evidence type="ECO:0000259" key="24">
    <source>
        <dbReference type="PROSITE" id="PS50846"/>
    </source>
</evidence>
<dbReference type="NCBIfam" id="TIGR01494">
    <property type="entry name" value="ATPase_P-type"/>
    <property type="match status" value="1"/>
</dbReference>
<evidence type="ECO:0000256" key="21">
    <source>
        <dbReference type="ARBA" id="ARBA00033239"/>
    </source>
</evidence>
<evidence type="ECO:0000256" key="8">
    <source>
        <dbReference type="ARBA" id="ARBA00022692"/>
    </source>
</evidence>
<keyword evidence="18" id="KW-0406">Ion transport</keyword>
<feature type="transmembrane region" description="Helical" evidence="23">
    <location>
        <begin position="258"/>
        <end position="276"/>
    </location>
</feature>
<dbReference type="InterPro" id="IPR017969">
    <property type="entry name" value="Heavy-metal-associated_CS"/>
</dbReference>
<feature type="transmembrane region" description="Helical" evidence="23">
    <location>
        <begin position="228"/>
        <end position="246"/>
    </location>
</feature>
<dbReference type="Pfam" id="PF00122">
    <property type="entry name" value="E1-E2_ATPase"/>
    <property type="match status" value="1"/>
</dbReference>
<protein>
    <recommendedName>
        <fullName evidence="4">Copper-exporting P-type ATPase</fullName>
        <ecNumber evidence="3">7.2.2.8</ecNumber>
    </recommendedName>
    <alternativeName>
        <fullName evidence="20">Copper-exporting P-type ATPase A</fullName>
    </alternativeName>
    <alternativeName>
        <fullName evidence="21">Cu(+)-exporting ATPase</fullName>
    </alternativeName>
</protein>
<feature type="transmembrane region" description="Helical" evidence="23">
    <location>
        <begin position="195"/>
        <end position="216"/>
    </location>
</feature>
<feature type="transmembrane region" description="Helical" evidence="23">
    <location>
        <begin position="409"/>
        <end position="432"/>
    </location>
</feature>